<name>A0AAV9BZ43_ACOCL</name>
<feature type="compositionally biased region" description="Low complexity" evidence="5">
    <location>
        <begin position="203"/>
        <end position="216"/>
    </location>
</feature>
<dbReference type="EMBL" id="JAUJYO010000022">
    <property type="protein sequence ID" value="KAK1281604.1"/>
    <property type="molecule type" value="Genomic_DNA"/>
</dbReference>
<keyword evidence="3" id="KW-0804">Transcription</keyword>
<evidence type="ECO:0000313" key="8">
    <source>
        <dbReference type="Proteomes" id="UP001180020"/>
    </source>
</evidence>
<dbReference type="PROSITE" id="PS51005">
    <property type="entry name" value="NAC"/>
    <property type="match status" value="1"/>
</dbReference>
<dbReference type="GO" id="GO:0006355">
    <property type="term" value="P:regulation of DNA-templated transcription"/>
    <property type="evidence" value="ECO:0007669"/>
    <property type="project" value="InterPro"/>
</dbReference>
<feature type="domain" description="NAC" evidence="6">
    <location>
        <begin position="15"/>
        <end position="160"/>
    </location>
</feature>
<dbReference type="AlphaFoldDB" id="A0AAV9BZ43"/>
<dbReference type="PANTHER" id="PTHR31744">
    <property type="entry name" value="PROTEIN CUP-SHAPED COTYLEDON 2-RELATED"/>
    <property type="match status" value="1"/>
</dbReference>
<evidence type="ECO:0000256" key="2">
    <source>
        <dbReference type="ARBA" id="ARBA00023125"/>
    </source>
</evidence>
<gene>
    <name evidence="7" type="primary">NAM-B2</name>
    <name evidence="7" type="ORF">QJS10_CPB22g00528</name>
</gene>
<evidence type="ECO:0000256" key="4">
    <source>
        <dbReference type="ARBA" id="ARBA00023242"/>
    </source>
</evidence>
<evidence type="ECO:0000313" key="7">
    <source>
        <dbReference type="EMBL" id="KAK1281604.1"/>
    </source>
</evidence>
<dbReference type="InterPro" id="IPR003441">
    <property type="entry name" value="NAC-dom"/>
</dbReference>
<dbReference type="InterPro" id="IPR036093">
    <property type="entry name" value="NAC_dom_sf"/>
</dbReference>
<dbReference type="Proteomes" id="UP001180020">
    <property type="component" value="Unassembled WGS sequence"/>
</dbReference>
<feature type="region of interest" description="Disordered" evidence="5">
    <location>
        <begin position="185"/>
        <end position="216"/>
    </location>
</feature>
<evidence type="ECO:0000256" key="5">
    <source>
        <dbReference type="SAM" id="MobiDB-lite"/>
    </source>
</evidence>
<evidence type="ECO:0000259" key="6">
    <source>
        <dbReference type="PROSITE" id="PS51005"/>
    </source>
</evidence>
<comment type="caution">
    <text evidence="7">The sequence shown here is derived from an EMBL/GenBank/DDBJ whole genome shotgun (WGS) entry which is preliminary data.</text>
</comment>
<keyword evidence="8" id="KW-1185">Reference proteome</keyword>
<dbReference type="PANTHER" id="PTHR31744:SF93">
    <property type="entry name" value="NAC DOMAIN-CONTAINING PROTEIN"/>
    <property type="match status" value="1"/>
</dbReference>
<accession>A0AAV9BZ43</accession>
<keyword evidence="4" id="KW-0539">Nucleus</keyword>
<dbReference type="GO" id="GO:0003677">
    <property type="term" value="F:DNA binding"/>
    <property type="evidence" value="ECO:0007669"/>
    <property type="project" value="UniProtKB-KW"/>
</dbReference>
<dbReference type="Pfam" id="PF02365">
    <property type="entry name" value="NAM"/>
    <property type="match status" value="1"/>
</dbReference>
<evidence type="ECO:0000256" key="3">
    <source>
        <dbReference type="ARBA" id="ARBA00023163"/>
    </source>
</evidence>
<reference evidence="7" key="1">
    <citation type="journal article" date="2023" name="Nat. Commun.">
        <title>Diploid and tetraploid genomes of Acorus and the evolution of monocots.</title>
        <authorList>
            <person name="Ma L."/>
            <person name="Liu K.W."/>
            <person name="Li Z."/>
            <person name="Hsiao Y.Y."/>
            <person name="Qi Y."/>
            <person name="Fu T."/>
            <person name="Tang G.D."/>
            <person name="Zhang D."/>
            <person name="Sun W.H."/>
            <person name="Liu D.K."/>
            <person name="Li Y."/>
            <person name="Chen G.Z."/>
            <person name="Liu X.D."/>
            <person name="Liao X.Y."/>
            <person name="Jiang Y.T."/>
            <person name="Yu X."/>
            <person name="Hao Y."/>
            <person name="Huang J."/>
            <person name="Zhao X.W."/>
            <person name="Ke S."/>
            <person name="Chen Y.Y."/>
            <person name="Wu W.L."/>
            <person name="Hsu J.L."/>
            <person name="Lin Y.F."/>
            <person name="Huang M.D."/>
            <person name="Li C.Y."/>
            <person name="Huang L."/>
            <person name="Wang Z.W."/>
            <person name="Zhao X."/>
            <person name="Zhong W.Y."/>
            <person name="Peng D.H."/>
            <person name="Ahmad S."/>
            <person name="Lan S."/>
            <person name="Zhang J.S."/>
            <person name="Tsai W.C."/>
            <person name="Van de Peer Y."/>
            <person name="Liu Z.J."/>
        </authorList>
    </citation>
    <scope>NUCLEOTIDE SEQUENCE</scope>
    <source>
        <strain evidence="7">CP</strain>
    </source>
</reference>
<organism evidence="7 8">
    <name type="scientific">Acorus calamus</name>
    <name type="common">Sweet flag</name>
    <dbReference type="NCBI Taxonomy" id="4465"/>
    <lineage>
        <taxon>Eukaryota</taxon>
        <taxon>Viridiplantae</taxon>
        <taxon>Streptophyta</taxon>
        <taxon>Embryophyta</taxon>
        <taxon>Tracheophyta</taxon>
        <taxon>Spermatophyta</taxon>
        <taxon>Magnoliopsida</taxon>
        <taxon>Liliopsida</taxon>
        <taxon>Acoraceae</taxon>
        <taxon>Acorus</taxon>
    </lineage>
</organism>
<protein>
    <submittedName>
        <fullName evidence="7">NAC transcription factor NAM-B2</fullName>
    </submittedName>
</protein>
<sequence>MEEKPNSLRQGLMRLPPGFRFHPTDEELVVHYLRRKALSCPLPASIIPEVELCTFDPWDLPGGLEEERYFFCKREVKYRNRNWSNRVTASGYWKATGRDRKVVASRGDLVVGTKKSLVFYRGKGPNALRTEWIMHEYRLATHASKTNIEDNWVLCRVFLKKRNTRCDGENAQPIVWNRVIDYASRDGAGSDSRSESSCVTAELSLDSSDGDSGSSS</sequence>
<dbReference type="Gene3D" id="2.170.150.80">
    <property type="entry name" value="NAC domain"/>
    <property type="match status" value="1"/>
</dbReference>
<reference evidence="7" key="2">
    <citation type="submission" date="2023-06" db="EMBL/GenBank/DDBJ databases">
        <authorList>
            <person name="Ma L."/>
            <person name="Liu K.-W."/>
            <person name="Li Z."/>
            <person name="Hsiao Y.-Y."/>
            <person name="Qi Y."/>
            <person name="Fu T."/>
            <person name="Tang G."/>
            <person name="Zhang D."/>
            <person name="Sun W.-H."/>
            <person name="Liu D.-K."/>
            <person name="Li Y."/>
            <person name="Chen G.-Z."/>
            <person name="Liu X.-D."/>
            <person name="Liao X.-Y."/>
            <person name="Jiang Y.-T."/>
            <person name="Yu X."/>
            <person name="Hao Y."/>
            <person name="Huang J."/>
            <person name="Zhao X.-W."/>
            <person name="Ke S."/>
            <person name="Chen Y.-Y."/>
            <person name="Wu W.-L."/>
            <person name="Hsu J.-L."/>
            <person name="Lin Y.-F."/>
            <person name="Huang M.-D."/>
            <person name="Li C.-Y."/>
            <person name="Huang L."/>
            <person name="Wang Z.-W."/>
            <person name="Zhao X."/>
            <person name="Zhong W.-Y."/>
            <person name="Peng D.-H."/>
            <person name="Ahmad S."/>
            <person name="Lan S."/>
            <person name="Zhang J.-S."/>
            <person name="Tsai W.-C."/>
            <person name="Van De Peer Y."/>
            <person name="Liu Z.-J."/>
        </authorList>
    </citation>
    <scope>NUCLEOTIDE SEQUENCE</scope>
    <source>
        <strain evidence="7">CP</strain>
        <tissue evidence="7">Leaves</tissue>
    </source>
</reference>
<keyword evidence="2" id="KW-0238">DNA-binding</keyword>
<evidence type="ECO:0000256" key="1">
    <source>
        <dbReference type="ARBA" id="ARBA00023015"/>
    </source>
</evidence>
<keyword evidence="1" id="KW-0805">Transcription regulation</keyword>
<proteinExistence type="predicted"/>
<dbReference type="SUPFAM" id="SSF101941">
    <property type="entry name" value="NAC domain"/>
    <property type="match status" value="1"/>
</dbReference>